<proteinExistence type="predicted"/>
<comment type="cofactor">
    <cofactor evidence="2">
        <name>Zn(2+)</name>
        <dbReference type="ChEBI" id="CHEBI:29105"/>
    </cofactor>
    <text evidence="2">Binds 1 zinc ion per subunit.</text>
</comment>
<feature type="binding site" evidence="2">
    <location>
        <position position="354"/>
    </location>
    <ligand>
        <name>Zn(2+)</name>
        <dbReference type="ChEBI" id="CHEBI:29105"/>
        <note>catalytic</note>
    </ligand>
</feature>
<organism evidence="4 5">
    <name type="scientific">candidate division WOR-3 bacterium</name>
    <dbReference type="NCBI Taxonomy" id="2052148"/>
    <lineage>
        <taxon>Bacteria</taxon>
        <taxon>Bacteria division WOR-3</taxon>
    </lineage>
</organism>
<keyword evidence="2" id="KW-0862">Zinc</keyword>
<feature type="domain" description="Peptidase M1 membrane alanine aminopeptidase" evidence="3">
    <location>
        <begin position="288"/>
        <end position="481"/>
    </location>
</feature>
<gene>
    <name evidence="4" type="ORF">ENI34_00825</name>
</gene>
<dbReference type="CDD" id="cd09604">
    <property type="entry name" value="M1_APN_like"/>
    <property type="match status" value="1"/>
</dbReference>
<feature type="active site" description="Proton donor" evidence="1">
    <location>
        <position position="425"/>
    </location>
</feature>
<feature type="active site" description="Proton acceptor" evidence="1">
    <location>
        <position position="332"/>
    </location>
</feature>
<evidence type="ECO:0000313" key="4">
    <source>
        <dbReference type="EMBL" id="HEC77669.1"/>
    </source>
</evidence>
<dbReference type="Pfam" id="PF01433">
    <property type="entry name" value="Peptidase_M1"/>
    <property type="match status" value="1"/>
</dbReference>
<dbReference type="Gene3D" id="1.10.390.10">
    <property type="entry name" value="Neutral Protease Domain 2"/>
    <property type="match status" value="1"/>
</dbReference>
<protein>
    <submittedName>
        <fullName evidence="4">M1 family peptidase</fullName>
    </submittedName>
</protein>
<feature type="binding site" evidence="2">
    <location>
        <position position="331"/>
    </location>
    <ligand>
        <name>Zn(2+)</name>
        <dbReference type="ChEBI" id="CHEBI:29105"/>
        <note>catalytic</note>
    </ligand>
</feature>
<dbReference type="PANTHER" id="PTHR45726:SF3">
    <property type="entry name" value="LEUKOTRIENE A-4 HYDROLASE"/>
    <property type="match status" value="1"/>
</dbReference>
<evidence type="ECO:0000256" key="2">
    <source>
        <dbReference type="PIRSR" id="PIRSR634015-3"/>
    </source>
</evidence>
<reference evidence="4" key="1">
    <citation type="journal article" date="2020" name="mSystems">
        <title>Genome- and Community-Level Interaction Insights into Carbon Utilization and Element Cycling Functions of Hydrothermarchaeota in Hydrothermal Sediment.</title>
        <authorList>
            <person name="Zhou Z."/>
            <person name="Liu Y."/>
            <person name="Xu W."/>
            <person name="Pan J."/>
            <person name="Luo Z.H."/>
            <person name="Li M."/>
        </authorList>
    </citation>
    <scope>NUCLEOTIDE SEQUENCE</scope>
    <source>
        <strain evidence="4">HyVt-388</strain>
    </source>
</reference>
<comment type="caution">
    <text evidence="4">The sequence shown here is derived from an EMBL/GenBank/DDBJ whole genome shotgun (WGS) entry which is preliminary data.</text>
</comment>
<dbReference type="AlphaFoldDB" id="A0A9C9EKF3"/>
<name>A0A9C9EKF3_UNCW3</name>
<evidence type="ECO:0000313" key="5">
    <source>
        <dbReference type="Proteomes" id="UP000885826"/>
    </source>
</evidence>
<dbReference type="EMBL" id="DRIG01000011">
    <property type="protein sequence ID" value="HEC77669.1"/>
    <property type="molecule type" value="Genomic_DNA"/>
</dbReference>
<sequence>MITFILCLFQWQQSVSYRIDAYLDTADHSLRGVEYLIYYNNSPYRLDTLYIHLYPNAYKDENTVFMKEMKQLSPHDYEKLKKKERGYIDIDCVLINGDSASFLIDGTLLTIPLFTPLNPHDSLVLKLDFYLKIPQQISRLGYQNDHYEMTQWYPKMCVFDRSGWHCDTYHAIGEFYGEYATFDVEIDLPAGYVVAATGERITPGDRQFIDSLIISKRKPHLGERKKVRFLARDVHDFAWVCDPEFLVERYNVDGIDIYIFFLKEHEKDWYSAGLYAVDAVERYNRWYGKYPYKNLSVVEGYFGGGMEYPNLVLIGHKENRFVRSFEIVIVHEIAHQWFYGILGSNEMDEAWLDEGFTTFTELRYLEDKYGKDGSIIKSSLIPPLTRRYFHKLIYYISQSNAIEKSIITPAYDYLDVPLAYANAAYSKPALFLYNLQGIIGGKTFDKILKRYCKEYRFKHPTSSDFLRICQEETGRDFEPLFSGFLTTTYFCDWAVKKVTANTVEIENRGAIQSPVDVFVETEAGEDIFRIDTEEKIYTITLPTERGRIKKVVIDPDGYSLEPNHWNNYYPPRIQLKPFFALPSFDAYQIIFLPYLWYGSDDGFIPGLYLFGGRFIDYDFLKGEHQWLAGCTYGLKSKNFYPTFKYQTPVFFKRGKRVRLKLQGSKPNGMDKLEAGFVTNLGLPYSSTPQIEIKNMFSYTYLYSYIAVDSNDWDTGKNFIFDNSLEFEYRNWRINIGAAVARQIYGGEWSYLRTTLEIEKKTAIFIPFKIRIFAGRVFGDAPMQERLFLSGALHISMLADLLFSQSGYFSPQEHIHISGDGNMRGYQTMHIKSNELYCLNLEFPFDYPIRVFADFGYYGEFAFDVGASLVLGPVSFNLPFYILSDEEWKIRWSIGF</sequence>
<dbReference type="GO" id="GO:0008237">
    <property type="term" value="F:metallopeptidase activity"/>
    <property type="evidence" value="ECO:0007669"/>
    <property type="project" value="InterPro"/>
</dbReference>
<keyword evidence="2" id="KW-0479">Metal-binding</keyword>
<dbReference type="SUPFAM" id="SSF55486">
    <property type="entry name" value="Metalloproteases ('zincins'), catalytic domain"/>
    <property type="match status" value="1"/>
</dbReference>
<dbReference type="PANTHER" id="PTHR45726">
    <property type="entry name" value="LEUKOTRIENE A-4 HYDROLASE"/>
    <property type="match status" value="1"/>
</dbReference>
<feature type="binding site" evidence="2">
    <location>
        <position position="335"/>
    </location>
    <ligand>
        <name>Zn(2+)</name>
        <dbReference type="ChEBI" id="CHEBI:29105"/>
        <note>catalytic</note>
    </ligand>
</feature>
<evidence type="ECO:0000256" key="1">
    <source>
        <dbReference type="PIRSR" id="PIRSR634015-1"/>
    </source>
</evidence>
<dbReference type="InterPro" id="IPR034015">
    <property type="entry name" value="M1_LTA4H"/>
</dbReference>
<evidence type="ECO:0000259" key="3">
    <source>
        <dbReference type="Pfam" id="PF01433"/>
    </source>
</evidence>
<accession>A0A9C9EKF3</accession>
<dbReference type="InterPro" id="IPR027268">
    <property type="entry name" value="Peptidase_M4/M1_CTD_sf"/>
</dbReference>
<dbReference type="InterPro" id="IPR014782">
    <property type="entry name" value="Peptidase_M1_dom"/>
</dbReference>
<dbReference type="GO" id="GO:0008270">
    <property type="term" value="F:zinc ion binding"/>
    <property type="evidence" value="ECO:0007669"/>
    <property type="project" value="InterPro"/>
</dbReference>
<dbReference type="Proteomes" id="UP000885826">
    <property type="component" value="Unassembled WGS sequence"/>
</dbReference>